<proteinExistence type="predicted"/>
<name>A0A183LCL3_9TREM</name>
<dbReference type="Proteomes" id="UP000277204">
    <property type="component" value="Unassembled WGS sequence"/>
</dbReference>
<gene>
    <name evidence="1" type="ORF">SMRZ_LOCUS1538</name>
</gene>
<evidence type="ECO:0000313" key="2">
    <source>
        <dbReference type="Proteomes" id="UP000277204"/>
    </source>
</evidence>
<accession>A0A183LCL3</accession>
<reference evidence="1 2" key="1">
    <citation type="submission" date="2018-11" db="EMBL/GenBank/DDBJ databases">
        <authorList>
            <consortium name="Pathogen Informatics"/>
        </authorList>
    </citation>
    <scope>NUCLEOTIDE SEQUENCE [LARGE SCALE GENOMIC DNA]</scope>
    <source>
        <strain evidence="1 2">Zambia</strain>
    </source>
</reference>
<protein>
    <submittedName>
        <fullName evidence="1">Uncharacterized protein</fullName>
    </submittedName>
</protein>
<keyword evidence="2" id="KW-1185">Reference proteome</keyword>
<organism evidence="1 2">
    <name type="scientific">Schistosoma margrebowiei</name>
    <dbReference type="NCBI Taxonomy" id="48269"/>
    <lineage>
        <taxon>Eukaryota</taxon>
        <taxon>Metazoa</taxon>
        <taxon>Spiralia</taxon>
        <taxon>Lophotrochozoa</taxon>
        <taxon>Platyhelminthes</taxon>
        <taxon>Trematoda</taxon>
        <taxon>Digenea</taxon>
        <taxon>Strigeidida</taxon>
        <taxon>Schistosomatoidea</taxon>
        <taxon>Schistosomatidae</taxon>
        <taxon>Schistosoma</taxon>
    </lineage>
</organism>
<sequence length="67" mass="8240">MRRYNLTFLRISETHWTEAEQQRLGVGEMLLYSDHKEKSAPHTQRFALMLSKEAQNERIEREYHEYR</sequence>
<dbReference type="AlphaFoldDB" id="A0A183LCL3"/>
<evidence type="ECO:0000313" key="1">
    <source>
        <dbReference type="EMBL" id="VDO51615.1"/>
    </source>
</evidence>
<dbReference type="EMBL" id="UZAI01000344">
    <property type="protein sequence ID" value="VDO51615.1"/>
    <property type="molecule type" value="Genomic_DNA"/>
</dbReference>